<protein>
    <submittedName>
        <fullName evidence="1">Uncharacterized protein</fullName>
    </submittedName>
</protein>
<dbReference type="AlphaFoldDB" id="A0A409W4K2"/>
<name>A0A409W4K2_PSICY</name>
<accession>A0A409W4K2</accession>
<evidence type="ECO:0000313" key="2">
    <source>
        <dbReference type="Proteomes" id="UP000283269"/>
    </source>
</evidence>
<comment type="caution">
    <text evidence="1">The sequence shown here is derived from an EMBL/GenBank/DDBJ whole genome shotgun (WGS) entry which is preliminary data.</text>
</comment>
<gene>
    <name evidence="1" type="ORF">CVT25_004619</name>
</gene>
<dbReference type="InParanoid" id="A0A409W4K2"/>
<sequence length="187" mass="20887">MDLSWDIVDNNAVYSMRDSMMGLCSMRSCLQDVEFRSCGFLGGACNSIFSVEVPALAGSPTIVSHRDLDVFLWLPMCPHLLDHFTDLSDDYRITIERVPRGSDDRMLYTFVHFNQAAIQRISSSLNSLVASILLGVCSSSPWREWYGEILIVKSLADSTVVNMTSADFLLVPGMLKEVVGLRDDHDL</sequence>
<dbReference type="OrthoDB" id="3067905at2759"/>
<reference evidence="1 2" key="1">
    <citation type="journal article" date="2018" name="Evol. Lett.">
        <title>Horizontal gene cluster transfer increased hallucinogenic mushroom diversity.</title>
        <authorList>
            <person name="Reynolds H.T."/>
            <person name="Vijayakumar V."/>
            <person name="Gluck-Thaler E."/>
            <person name="Korotkin H.B."/>
            <person name="Matheny P.B."/>
            <person name="Slot J.C."/>
        </authorList>
    </citation>
    <scope>NUCLEOTIDE SEQUENCE [LARGE SCALE GENOMIC DNA]</scope>
    <source>
        <strain evidence="1 2">2631</strain>
    </source>
</reference>
<dbReference type="EMBL" id="NHYD01003764">
    <property type="protein sequence ID" value="PPQ73395.1"/>
    <property type="molecule type" value="Genomic_DNA"/>
</dbReference>
<evidence type="ECO:0000313" key="1">
    <source>
        <dbReference type="EMBL" id="PPQ73395.1"/>
    </source>
</evidence>
<proteinExistence type="predicted"/>
<keyword evidence="2" id="KW-1185">Reference proteome</keyword>
<dbReference type="Proteomes" id="UP000283269">
    <property type="component" value="Unassembled WGS sequence"/>
</dbReference>
<organism evidence="1 2">
    <name type="scientific">Psilocybe cyanescens</name>
    <dbReference type="NCBI Taxonomy" id="93625"/>
    <lineage>
        <taxon>Eukaryota</taxon>
        <taxon>Fungi</taxon>
        <taxon>Dikarya</taxon>
        <taxon>Basidiomycota</taxon>
        <taxon>Agaricomycotina</taxon>
        <taxon>Agaricomycetes</taxon>
        <taxon>Agaricomycetidae</taxon>
        <taxon>Agaricales</taxon>
        <taxon>Agaricineae</taxon>
        <taxon>Strophariaceae</taxon>
        <taxon>Psilocybe</taxon>
    </lineage>
</organism>